<comment type="caution">
    <text evidence="2">The sequence shown here is derived from an EMBL/GenBank/DDBJ whole genome shotgun (WGS) entry which is preliminary data.</text>
</comment>
<proteinExistence type="predicted"/>
<evidence type="ECO:0000256" key="1">
    <source>
        <dbReference type="SAM" id="MobiDB-lite"/>
    </source>
</evidence>
<protein>
    <submittedName>
        <fullName evidence="2">Uncharacterized protein</fullName>
    </submittedName>
</protein>
<feature type="compositionally biased region" description="Basic and acidic residues" evidence="1">
    <location>
        <begin position="107"/>
        <end position="120"/>
    </location>
</feature>
<accession>A0AAN9EM95</accession>
<evidence type="ECO:0000313" key="3">
    <source>
        <dbReference type="Proteomes" id="UP001372338"/>
    </source>
</evidence>
<feature type="region of interest" description="Disordered" evidence="1">
    <location>
        <begin position="96"/>
        <end position="120"/>
    </location>
</feature>
<organism evidence="2 3">
    <name type="scientific">Crotalaria pallida</name>
    <name type="common">Smooth rattlebox</name>
    <name type="synonym">Crotalaria striata</name>
    <dbReference type="NCBI Taxonomy" id="3830"/>
    <lineage>
        <taxon>Eukaryota</taxon>
        <taxon>Viridiplantae</taxon>
        <taxon>Streptophyta</taxon>
        <taxon>Embryophyta</taxon>
        <taxon>Tracheophyta</taxon>
        <taxon>Spermatophyta</taxon>
        <taxon>Magnoliopsida</taxon>
        <taxon>eudicotyledons</taxon>
        <taxon>Gunneridae</taxon>
        <taxon>Pentapetalae</taxon>
        <taxon>rosids</taxon>
        <taxon>fabids</taxon>
        <taxon>Fabales</taxon>
        <taxon>Fabaceae</taxon>
        <taxon>Papilionoideae</taxon>
        <taxon>50 kb inversion clade</taxon>
        <taxon>genistoids sensu lato</taxon>
        <taxon>core genistoids</taxon>
        <taxon>Crotalarieae</taxon>
        <taxon>Crotalaria</taxon>
    </lineage>
</organism>
<name>A0AAN9EM95_CROPI</name>
<feature type="region of interest" description="Disordered" evidence="1">
    <location>
        <begin position="1"/>
        <end position="30"/>
    </location>
</feature>
<gene>
    <name evidence="2" type="ORF">RIF29_25366</name>
</gene>
<sequence>MPKKRGRPPKSPNPKTPDPSSSTNVETQKQGLDLLELDEEDLADIDGLSPKQAEKLLRNLDVIRTKLQGKSSEASMKVADNNQKVHNKEAEVITVPGGGCYSRRKQKDSIGEYQRHGETS</sequence>
<evidence type="ECO:0000313" key="2">
    <source>
        <dbReference type="EMBL" id="KAK7259753.1"/>
    </source>
</evidence>
<dbReference type="Proteomes" id="UP001372338">
    <property type="component" value="Unassembled WGS sequence"/>
</dbReference>
<dbReference type="EMBL" id="JAYWIO010000005">
    <property type="protein sequence ID" value="KAK7259753.1"/>
    <property type="molecule type" value="Genomic_DNA"/>
</dbReference>
<reference evidence="2 3" key="1">
    <citation type="submission" date="2024-01" db="EMBL/GenBank/DDBJ databases">
        <title>The genomes of 5 underutilized Papilionoideae crops provide insights into root nodulation and disease resistanc.</title>
        <authorList>
            <person name="Yuan L."/>
        </authorList>
    </citation>
    <scope>NUCLEOTIDE SEQUENCE [LARGE SCALE GENOMIC DNA]</scope>
    <source>
        <strain evidence="2">ZHUSHIDOU_FW_LH</strain>
        <tissue evidence="2">Leaf</tissue>
    </source>
</reference>
<keyword evidence="3" id="KW-1185">Reference proteome</keyword>
<dbReference type="AlphaFoldDB" id="A0AAN9EM95"/>